<keyword evidence="2" id="KW-1185">Reference proteome</keyword>
<comment type="caution">
    <text evidence="1">The sequence shown here is derived from an EMBL/GenBank/DDBJ whole genome shotgun (WGS) entry which is preliminary data.</text>
</comment>
<gene>
    <name evidence="1" type="ORF">ILEXP_LOCUS145</name>
</gene>
<reference evidence="1 2" key="1">
    <citation type="submission" date="2024-02" db="EMBL/GenBank/DDBJ databases">
        <authorList>
            <person name="Vignale AGUSTIN F."/>
            <person name="Sosa J E."/>
            <person name="Modenutti C."/>
        </authorList>
    </citation>
    <scope>NUCLEOTIDE SEQUENCE [LARGE SCALE GENOMIC DNA]</scope>
</reference>
<evidence type="ECO:0000313" key="1">
    <source>
        <dbReference type="EMBL" id="CAK9133270.1"/>
    </source>
</evidence>
<dbReference type="AlphaFoldDB" id="A0ABC8QL53"/>
<feature type="non-terminal residue" evidence="1">
    <location>
        <position position="1"/>
    </location>
</feature>
<organism evidence="1 2">
    <name type="scientific">Ilex paraguariensis</name>
    <name type="common">yerba mate</name>
    <dbReference type="NCBI Taxonomy" id="185542"/>
    <lineage>
        <taxon>Eukaryota</taxon>
        <taxon>Viridiplantae</taxon>
        <taxon>Streptophyta</taxon>
        <taxon>Embryophyta</taxon>
        <taxon>Tracheophyta</taxon>
        <taxon>Spermatophyta</taxon>
        <taxon>Magnoliopsida</taxon>
        <taxon>eudicotyledons</taxon>
        <taxon>Gunneridae</taxon>
        <taxon>Pentapetalae</taxon>
        <taxon>asterids</taxon>
        <taxon>campanulids</taxon>
        <taxon>Aquifoliales</taxon>
        <taxon>Aquifoliaceae</taxon>
        <taxon>Ilex</taxon>
    </lineage>
</organism>
<evidence type="ECO:0000313" key="2">
    <source>
        <dbReference type="Proteomes" id="UP001642360"/>
    </source>
</evidence>
<name>A0ABC8QL53_9AQUA</name>
<dbReference type="EMBL" id="CAUOFW020000001">
    <property type="protein sequence ID" value="CAK9133270.1"/>
    <property type="molecule type" value="Genomic_DNA"/>
</dbReference>
<protein>
    <submittedName>
        <fullName evidence="1">Uncharacterized protein</fullName>
    </submittedName>
</protein>
<dbReference type="Proteomes" id="UP001642360">
    <property type="component" value="Unassembled WGS sequence"/>
</dbReference>
<sequence length="73" mass="7916">DPPTLMAAFSLEKSYPYSRKRLGLSLLPLCMGTRASEVMRSVPKTTKNKSEILTAVFGLAIDAARKIGNGSMK</sequence>
<accession>A0ABC8QL53</accession>
<proteinExistence type="predicted"/>